<keyword evidence="3" id="KW-0472">Membrane</keyword>
<keyword evidence="1" id="KW-0175">Coiled coil</keyword>
<feature type="coiled-coil region" evidence="1">
    <location>
        <begin position="216"/>
        <end position="243"/>
    </location>
</feature>
<feature type="transmembrane region" description="Helical" evidence="3">
    <location>
        <begin position="515"/>
        <end position="533"/>
    </location>
</feature>
<dbReference type="Proteomes" id="UP001549921">
    <property type="component" value="Unassembled WGS sequence"/>
</dbReference>
<evidence type="ECO:0000313" key="5">
    <source>
        <dbReference type="EMBL" id="KAL0851033.1"/>
    </source>
</evidence>
<keyword evidence="3" id="KW-1133">Transmembrane helix</keyword>
<gene>
    <name evidence="5" type="ORF">ABMA28_006925</name>
</gene>
<sequence>MKSLRPHVCYRIITMILLQVAVAQEILLDSLEDGPGILPFKLGPTKIISHYHSFLQFIDIDDIKSKVSLVKTQLNDFRPQLNNKTLSLYEPHIDYLSKKLEKVSDQLQTFEVNRVKRGLIDGLGSVVKSISGNLDYTDAIRYDNALKSLQSNEEKLVSEFNTHISLSKEWMLEHSTIIKTIAENQDKIKQVLSLIMDSEANRETDLIKYAHLAQLLLILGDNIEDLAEELVKLENLLAFIRASSTHHSMLSLDVLRSMLDKLKSLYNKDEIIDLNLREYYDIIKLGSYYTRNKIVIVFKIPIAFPHTYDLYKLAIVPNKNHNILIPASPYIAIHRNDFMYIETECPKSNTWYLCEMKINYKPHDQVDCIQTLITTQRLDTTCEYTSVHLDKEALEQLDDKHYVIAFPKPTKTQTSCGKNTYTTLQGSYLATVPSGCYLQTSEFTILNSNERTRGTAIKIMDLPPLEDPSSASSKPLIKLNSINLENLHASNTKISLQHPVEISQSVGSSLYHTTIPMYVVLLSTAALTIGLLIRRSYVKPQRNPHNTQETYAEISENPRDGPSLTPATFSKKILQ</sequence>
<dbReference type="EMBL" id="JBEDNZ010000002">
    <property type="protein sequence ID" value="KAL0851033.1"/>
    <property type="molecule type" value="Genomic_DNA"/>
</dbReference>
<evidence type="ECO:0008006" key="7">
    <source>
        <dbReference type="Google" id="ProtNLM"/>
    </source>
</evidence>
<evidence type="ECO:0000256" key="4">
    <source>
        <dbReference type="SAM" id="SignalP"/>
    </source>
</evidence>
<proteinExistence type="predicted"/>
<dbReference type="AlphaFoldDB" id="A0ABD0TPA7"/>
<protein>
    <recommendedName>
        <fullName evidence="7">Envelope fusion protein</fullName>
    </recommendedName>
</protein>
<feature type="chain" id="PRO_5044786626" description="Envelope fusion protein" evidence="4">
    <location>
        <begin position="24"/>
        <end position="575"/>
    </location>
</feature>
<keyword evidence="4" id="KW-0732">Signal</keyword>
<evidence type="ECO:0000256" key="2">
    <source>
        <dbReference type="SAM" id="MobiDB-lite"/>
    </source>
</evidence>
<accession>A0ABD0TPA7</accession>
<reference evidence="5 6" key="1">
    <citation type="submission" date="2024-06" db="EMBL/GenBank/DDBJ databases">
        <title>A chromosome-level genome assembly of beet webworm, Loxostege sticticalis.</title>
        <authorList>
            <person name="Zhang Y."/>
        </authorList>
    </citation>
    <scope>NUCLEOTIDE SEQUENCE [LARGE SCALE GENOMIC DNA]</scope>
    <source>
        <strain evidence="5">AQ028</strain>
        <tissue evidence="5">Male pupae</tissue>
    </source>
</reference>
<evidence type="ECO:0000256" key="3">
    <source>
        <dbReference type="SAM" id="Phobius"/>
    </source>
</evidence>
<keyword evidence="3" id="KW-0812">Transmembrane</keyword>
<name>A0ABD0TPA7_LOXSC</name>
<dbReference type="InterPro" id="IPR022048">
    <property type="entry name" value="Envelope_fusion-like"/>
</dbReference>
<evidence type="ECO:0000256" key="1">
    <source>
        <dbReference type="SAM" id="Coils"/>
    </source>
</evidence>
<feature type="signal peptide" evidence="4">
    <location>
        <begin position="1"/>
        <end position="23"/>
    </location>
</feature>
<evidence type="ECO:0000313" key="6">
    <source>
        <dbReference type="Proteomes" id="UP001549921"/>
    </source>
</evidence>
<feature type="region of interest" description="Disordered" evidence="2">
    <location>
        <begin position="541"/>
        <end position="575"/>
    </location>
</feature>
<organism evidence="5 6">
    <name type="scientific">Loxostege sticticalis</name>
    <name type="common">Beet webworm moth</name>
    <dbReference type="NCBI Taxonomy" id="481309"/>
    <lineage>
        <taxon>Eukaryota</taxon>
        <taxon>Metazoa</taxon>
        <taxon>Ecdysozoa</taxon>
        <taxon>Arthropoda</taxon>
        <taxon>Hexapoda</taxon>
        <taxon>Insecta</taxon>
        <taxon>Pterygota</taxon>
        <taxon>Neoptera</taxon>
        <taxon>Endopterygota</taxon>
        <taxon>Lepidoptera</taxon>
        <taxon>Glossata</taxon>
        <taxon>Ditrysia</taxon>
        <taxon>Pyraloidea</taxon>
        <taxon>Crambidae</taxon>
        <taxon>Pyraustinae</taxon>
        <taxon>Loxostege</taxon>
    </lineage>
</organism>
<dbReference type="Pfam" id="PF12259">
    <property type="entry name" value="Baculo_F"/>
    <property type="match status" value="1"/>
</dbReference>
<comment type="caution">
    <text evidence="5">The sequence shown here is derived from an EMBL/GenBank/DDBJ whole genome shotgun (WGS) entry which is preliminary data.</text>
</comment>